<evidence type="ECO:0000256" key="3">
    <source>
        <dbReference type="SAM" id="MobiDB-lite"/>
    </source>
</evidence>
<accession>A0ABR4PWR5</accession>
<evidence type="ECO:0000256" key="1">
    <source>
        <dbReference type="ARBA" id="ARBA00006484"/>
    </source>
</evidence>
<feature type="domain" description="Ketoreductase" evidence="4">
    <location>
        <begin position="30"/>
        <end position="216"/>
    </location>
</feature>
<feature type="region of interest" description="Disordered" evidence="3">
    <location>
        <begin position="229"/>
        <end position="250"/>
    </location>
</feature>
<dbReference type="Proteomes" id="UP001629113">
    <property type="component" value="Unassembled WGS sequence"/>
</dbReference>
<evidence type="ECO:0000313" key="5">
    <source>
        <dbReference type="EMBL" id="KAL3427800.1"/>
    </source>
</evidence>
<dbReference type="CDD" id="cd05233">
    <property type="entry name" value="SDR_c"/>
    <property type="match status" value="1"/>
</dbReference>
<dbReference type="PRINTS" id="PR00081">
    <property type="entry name" value="GDHRDH"/>
</dbReference>
<keyword evidence="6" id="KW-1185">Reference proteome</keyword>
<evidence type="ECO:0000313" key="6">
    <source>
        <dbReference type="Proteomes" id="UP001629113"/>
    </source>
</evidence>
<organism evidence="5 6">
    <name type="scientific">Phlyctema vagabunda</name>
    <dbReference type="NCBI Taxonomy" id="108571"/>
    <lineage>
        <taxon>Eukaryota</taxon>
        <taxon>Fungi</taxon>
        <taxon>Dikarya</taxon>
        <taxon>Ascomycota</taxon>
        <taxon>Pezizomycotina</taxon>
        <taxon>Leotiomycetes</taxon>
        <taxon>Helotiales</taxon>
        <taxon>Dermateaceae</taxon>
        <taxon>Phlyctema</taxon>
    </lineage>
</organism>
<dbReference type="InterPro" id="IPR002347">
    <property type="entry name" value="SDR_fam"/>
</dbReference>
<evidence type="ECO:0000256" key="2">
    <source>
        <dbReference type="ARBA" id="ARBA00023002"/>
    </source>
</evidence>
<evidence type="ECO:0000259" key="4">
    <source>
        <dbReference type="SMART" id="SM00822"/>
    </source>
</evidence>
<dbReference type="InterPro" id="IPR057326">
    <property type="entry name" value="KR_dom"/>
</dbReference>
<proteinExistence type="inferred from homology"/>
<comment type="similarity">
    <text evidence="1">Belongs to the short-chain dehydrogenases/reductases (SDR) family.</text>
</comment>
<dbReference type="PANTHER" id="PTHR42901:SF1">
    <property type="entry name" value="ALCOHOL DEHYDROGENASE"/>
    <property type="match status" value="1"/>
</dbReference>
<dbReference type="Pfam" id="PF00106">
    <property type="entry name" value="adh_short"/>
    <property type="match status" value="1"/>
</dbReference>
<dbReference type="EMBL" id="JBFCZG010000001">
    <property type="protein sequence ID" value="KAL3427800.1"/>
    <property type="molecule type" value="Genomic_DNA"/>
</dbReference>
<keyword evidence="2" id="KW-0560">Oxidoreductase</keyword>
<dbReference type="SMART" id="SM00822">
    <property type="entry name" value="PKS_KR"/>
    <property type="match status" value="1"/>
</dbReference>
<protein>
    <recommendedName>
        <fullName evidence="4">Ketoreductase domain-containing protein</fullName>
    </recommendedName>
</protein>
<dbReference type="PANTHER" id="PTHR42901">
    <property type="entry name" value="ALCOHOL DEHYDROGENASE"/>
    <property type="match status" value="1"/>
</dbReference>
<reference evidence="5 6" key="1">
    <citation type="submission" date="2024-06" db="EMBL/GenBank/DDBJ databases">
        <title>Complete genome of Phlyctema vagabunda strain 19-DSS-EL-015.</title>
        <authorList>
            <person name="Fiorenzani C."/>
        </authorList>
    </citation>
    <scope>NUCLEOTIDE SEQUENCE [LARGE SCALE GENOMIC DNA]</scope>
    <source>
        <strain evidence="5 6">19-DSS-EL-015</strain>
    </source>
</reference>
<comment type="caution">
    <text evidence="5">The sequence shown here is derived from an EMBL/GenBank/DDBJ whole genome shotgun (WGS) entry which is preliminary data.</text>
</comment>
<sequence>MAFPPYTKTFHTSSYPEIDPSRSELSTAGKVVLITGGGSGIGPRIVHAFARSGATKISILGRTESSLLATKKEVETAYPKAQIYTAVADIADAAAVEKAFAETEKVLGKIDIFISNAAQLPDPGVIAKADVENWFSGFVVNVKGTVILAQAFLKHAAEHPTLVHVSTGAIHVPPMESRVSAYVTSKLAAQSTIDHFADENPHVRVHSVHPGVIASGMNQKAAESGLVLPYDDSKSPYPPGRGSLLLTATS</sequence>
<dbReference type="SUPFAM" id="SSF51735">
    <property type="entry name" value="NAD(P)-binding Rossmann-fold domains"/>
    <property type="match status" value="1"/>
</dbReference>
<dbReference type="Gene3D" id="3.40.50.720">
    <property type="entry name" value="NAD(P)-binding Rossmann-like Domain"/>
    <property type="match status" value="1"/>
</dbReference>
<gene>
    <name evidence="5" type="ORF">PVAG01_01309</name>
</gene>
<name>A0ABR4PWR5_9HELO</name>
<dbReference type="InterPro" id="IPR036291">
    <property type="entry name" value="NAD(P)-bd_dom_sf"/>
</dbReference>